<evidence type="ECO:0000313" key="2">
    <source>
        <dbReference type="Proteomes" id="UP000054567"/>
    </source>
</evidence>
<protein>
    <submittedName>
        <fullName evidence="1">Uncharacterized protein</fullName>
    </submittedName>
</protein>
<organism evidence="1 2">
    <name type="scientific">Coccidioides posadasii RMSCC 3488</name>
    <dbReference type="NCBI Taxonomy" id="454284"/>
    <lineage>
        <taxon>Eukaryota</taxon>
        <taxon>Fungi</taxon>
        <taxon>Dikarya</taxon>
        <taxon>Ascomycota</taxon>
        <taxon>Pezizomycotina</taxon>
        <taxon>Eurotiomycetes</taxon>
        <taxon>Eurotiomycetidae</taxon>
        <taxon>Onygenales</taxon>
        <taxon>Onygenaceae</taxon>
        <taxon>Coccidioides</taxon>
    </lineage>
</organism>
<gene>
    <name evidence="1" type="ORF">CPAG_05214</name>
</gene>
<reference evidence="2" key="3">
    <citation type="journal article" date="2010" name="Genome Res.">
        <title>Population genomic sequencing of Coccidioides fungi reveals recent hybridization and transposon control.</title>
        <authorList>
            <person name="Neafsey D.E."/>
            <person name="Barker B.M."/>
            <person name="Sharpton T.J."/>
            <person name="Stajich J.E."/>
            <person name="Park D.J."/>
            <person name="Whiston E."/>
            <person name="Hung C.-Y."/>
            <person name="McMahan C."/>
            <person name="White J."/>
            <person name="Sykes S."/>
            <person name="Heiman D."/>
            <person name="Young S."/>
            <person name="Zeng Q."/>
            <person name="Abouelleil A."/>
            <person name="Aftuck L."/>
            <person name="Bessette D."/>
            <person name="Brown A."/>
            <person name="FitzGerald M."/>
            <person name="Lui A."/>
            <person name="Macdonald J.P."/>
            <person name="Priest M."/>
            <person name="Orbach M.J."/>
            <person name="Galgiani J.N."/>
            <person name="Kirkland T.N."/>
            <person name="Cole G.T."/>
            <person name="Birren B.W."/>
            <person name="Henn M.R."/>
            <person name="Taylor J.W."/>
            <person name="Rounsley S.D."/>
        </authorList>
    </citation>
    <scope>NUCLEOTIDE SEQUENCE [LARGE SCALE GENOMIC DNA]</scope>
    <source>
        <strain evidence="2">RMSCC 3488</strain>
    </source>
</reference>
<evidence type="ECO:0000313" key="1">
    <source>
        <dbReference type="EMBL" id="KMM68891.1"/>
    </source>
</evidence>
<dbReference type="EMBL" id="DS268111">
    <property type="protein sequence ID" value="KMM68891.1"/>
    <property type="molecule type" value="Genomic_DNA"/>
</dbReference>
<accession>A0A0J6F7D4</accession>
<dbReference type="AlphaFoldDB" id="A0A0J6F7D4"/>
<proteinExistence type="predicted"/>
<dbReference type="VEuPathDB" id="FungiDB:CPAG_05214"/>
<reference evidence="2" key="2">
    <citation type="journal article" date="2009" name="Genome Res.">
        <title>Comparative genomic analyses of the human fungal pathogens Coccidioides and their relatives.</title>
        <authorList>
            <person name="Sharpton T.J."/>
            <person name="Stajich J.E."/>
            <person name="Rounsley S.D."/>
            <person name="Gardner M.J."/>
            <person name="Wortman J.R."/>
            <person name="Jordar V.S."/>
            <person name="Maiti R."/>
            <person name="Kodira C.D."/>
            <person name="Neafsey D.E."/>
            <person name="Zeng Q."/>
            <person name="Hung C.-Y."/>
            <person name="McMahan C."/>
            <person name="Muszewska A."/>
            <person name="Grynberg M."/>
            <person name="Mandel M.A."/>
            <person name="Kellner E.M."/>
            <person name="Barker B.M."/>
            <person name="Galgiani J.N."/>
            <person name="Orbach M.J."/>
            <person name="Kirkland T.N."/>
            <person name="Cole G.T."/>
            <person name="Henn M.R."/>
            <person name="Birren B.W."/>
            <person name="Taylor J.W."/>
        </authorList>
    </citation>
    <scope>NUCLEOTIDE SEQUENCE [LARGE SCALE GENOMIC DNA]</scope>
    <source>
        <strain evidence="2">RMSCC 3488</strain>
    </source>
</reference>
<reference evidence="1 2" key="1">
    <citation type="submission" date="2007-06" db="EMBL/GenBank/DDBJ databases">
        <title>The Genome Sequence of Coccidioides posadasii RMSCC_3488.</title>
        <authorList>
            <consortium name="Coccidioides Genome Resources Consortium"/>
            <consortium name="The Broad Institute Genome Sequencing Platform"/>
            <person name="Henn M.R."/>
            <person name="Sykes S."/>
            <person name="Young S."/>
            <person name="Jaffe D."/>
            <person name="Berlin A."/>
            <person name="Alvarez P."/>
            <person name="Butler J."/>
            <person name="Gnerre S."/>
            <person name="Grabherr M."/>
            <person name="Mauceli E."/>
            <person name="Brockman W."/>
            <person name="Kodira C."/>
            <person name="Alvarado L."/>
            <person name="Zeng Q."/>
            <person name="Crawford M."/>
            <person name="Antoine C."/>
            <person name="Devon K."/>
            <person name="Galgiani J."/>
            <person name="Orsborn K."/>
            <person name="Lewis M.L."/>
            <person name="Nusbaum C."/>
            <person name="Galagan J."/>
            <person name="Birren B."/>
        </authorList>
    </citation>
    <scope>NUCLEOTIDE SEQUENCE [LARGE SCALE GENOMIC DNA]</scope>
    <source>
        <strain evidence="1 2">RMSCC 3488</strain>
    </source>
</reference>
<name>A0A0J6F7D4_COCPO</name>
<sequence>MALYPIWVALNPVGQPPMPWTARIWILLPVSEFSNPMPELFDLCQSYSDDLFFDFLQNTPDLKNFSDLSMPCHANQWPTASSHRMSERSPNLLMNMDMWLIQLQTQVIEQVDRWICWHSRKATP</sequence>
<dbReference type="Proteomes" id="UP000054567">
    <property type="component" value="Unassembled WGS sequence"/>
</dbReference>